<organism evidence="2 3">
    <name type="scientific">Mariniphaga sediminis</name>
    <dbReference type="NCBI Taxonomy" id="1628158"/>
    <lineage>
        <taxon>Bacteria</taxon>
        <taxon>Pseudomonadati</taxon>
        <taxon>Bacteroidota</taxon>
        <taxon>Bacteroidia</taxon>
        <taxon>Marinilabiliales</taxon>
        <taxon>Prolixibacteraceae</taxon>
        <taxon>Mariniphaga</taxon>
    </lineage>
</organism>
<dbReference type="AlphaFoldDB" id="A0A399CU35"/>
<evidence type="ECO:0008006" key="4">
    <source>
        <dbReference type="Google" id="ProtNLM"/>
    </source>
</evidence>
<protein>
    <recommendedName>
        <fullName evidence="4">BNR repeat-containing family member</fullName>
    </recommendedName>
</protein>
<feature type="chain" id="PRO_5017226606" description="BNR repeat-containing family member" evidence="1">
    <location>
        <begin position="24"/>
        <end position="468"/>
    </location>
</feature>
<evidence type="ECO:0000256" key="1">
    <source>
        <dbReference type="SAM" id="SignalP"/>
    </source>
</evidence>
<dbReference type="PROSITE" id="PS51257">
    <property type="entry name" value="PROKAR_LIPOPROTEIN"/>
    <property type="match status" value="1"/>
</dbReference>
<comment type="caution">
    <text evidence="2">The sequence shown here is derived from an EMBL/GenBank/DDBJ whole genome shotgun (WGS) entry which is preliminary data.</text>
</comment>
<dbReference type="EMBL" id="QWET01000021">
    <property type="protein sequence ID" value="RIH63385.1"/>
    <property type="molecule type" value="Genomic_DNA"/>
</dbReference>
<feature type="signal peptide" evidence="1">
    <location>
        <begin position="1"/>
        <end position="23"/>
    </location>
</feature>
<reference evidence="2 3" key="1">
    <citation type="journal article" date="2015" name="Int. J. Syst. Evol. Microbiol.">
        <title>Mariniphaga sediminis sp. nov., isolated from coastal sediment.</title>
        <authorList>
            <person name="Wang F.Q."/>
            <person name="Shen Q.Y."/>
            <person name="Chen G.J."/>
            <person name="Du Z.J."/>
        </authorList>
    </citation>
    <scope>NUCLEOTIDE SEQUENCE [LARGE SCALE GENOMIC DNA]</scope>
    <source>
        <strain evidence="2 3">SY21</strain>
    </source>
</reference>
<evidence type="ECO:0000313" key="3">
    <source>
        <dbReference type="Proteomes" id="UP000266441"/>
    </source>
</evidence>
<dbReference type="RefSeq" id="WP_119351651.1">
    <property type="nucleotide sequence ID" value="NZ_QWET01000021.1"/>
</dbReference>
<proteinExistence type="predicted"/>
<sequence length="468" mass="54196">MRRIPHILIFSLSILFVAACSQSGPHQPVVIDETDNTETIVQTIKIDSVWAGHPVGFCLLTHADRQYIAYYNANRNLVVGQRNLNELEFQLHIMPATSRETHGGTSTVLNWDSHNSVTLGVDKEGFIHLSGNMHVHPLTYFRSTRPNDISTLNQVMEMVGTEEKRCTYPKFMNDREGELLFHYRDGGSGDGNEIYNIYNTETKTWSRLLDTPLTDGQGLMNAYQSQPTLMKDNWYHVYWVWRDTPDCSTNHDLSYMKSPDLKNWFNAFGEKVNLPATLDNKSLIVDPVPVEGGIINLAARLILDKENNPVFVYHKFDDQGNTQFYIARPNGKEWSYKPITEWDYRWFFSGNGSINKEILLKGFRQREDKNYEVDYWHIKYGFGTILLNENFDPMGKVLKPQPFGETMKPEGEFPGLQVLVSGDIGDSGEKKFRYLLKWETLSRNRDRPRPEPWPEPSNLYLYRMEKNK</sequence>
<keyword evidence="1" id="KW-0732">Signal</keyword>
<dbReference type="OrthoDB" id="223410at2"/>
<evidence type="ECO:0000313" key="2">
    <source>
        <dbReference type="EMBL" id="RIH63385.1"/>
    </source>
</evidence>
<accession>A0A399CU35</accession>
<dbReference type="Pfam" id="PF15892">
    <property type="entry name" value="BNR_4"/>
    <property type="match status" value="1"/>
</dbReference>
<keyword evidence="3" id="KW-1185">Reference proteome</keyword>
<dbReference type="Proteomes" id="UP000266441">
    <property type="component" value="Unassembled WGS sequence"/>
</dbReference>
<name>A0A399CU35_9BACT</name>
<gene>
    <name evidence="2" type="ORF">D1164_19840</name>
</gene>